<dbReference type="OrthoDB" id="8479357at2"/>
<organism evidence="7 8">
    <name type="scientific">Bacillus manliponensis</name>
    <dbReference type="NCBI Taxonomy" id="574376"/>
    <lineage>
        <taxon>Bacteria</taxon>
        <taxon>Bacillati</taxon>
        <taxon>Bacillota</taxon>
        <taxon>Bacilli</taxon>
        <taxon>Bacillales</taxon>
        <taxon>Bacillaceae</taxon>
        <taxon>Bacillus</taxon>
        <taxon>Bacillus cereus group</taxon>
    </lineage>
</organism>
<evidence type="ECO:0000313" key="7">
    <source>
        <dbReference type="EMBL" id="KEK18036.1"/>
    </source>
</evidence>
<dbReference type="PANTHER" id="PTHR30126">
    <property type="entry name" value="HTH-TYPE TRANSCRIPTIONAL REGULATOR"/>
    <property type="match status" value="1"/>
</dbReference>
<keyword evidence="8" id="KW-1185">Reference proteome</keyword>
<dbReference type="GO" id="GO:0003700">
    <property type="term" value="F:DNA-binding transcription factor activity"/>
    <property type="evidence" value="ECO:0007669"/>
    <property type="project" value="InterPro"/>
</dbReference>
<dbReference type="SUPFAM" id="SSF46785">
    <property type="entry name" value="Winged helix' DNA-binding domain"/>
    <property type="match status" value="1"/>
</dbReference>
<dbReference type="InterPro" id="IPR000847">
    <property type="entry name" value="LysR_HTH_N"/>
</dbReference>
<dbReference type="Pfam" id="PF03466">
    <property type="entry name" value="LysR_substrate"/>
    <property type="match status" value="1"/>
</dbReference>
<dbReference type="AlphaFoldDB" id="A0A073JV23"/>
<dbReference type="PROSITE" id="PS50931">
    <property type="entry name" value="HTH_LYSR"/>
    <property type="match status" value="1"/>
</dbReference>
<evidence type="ECO:0000256" key="4">
    <source>
        <dbReference type="ARBA" id="ARBA00023125"/>
    </source>
</evidence>
<dbReference type="PRINTS" id="PR00039">
    <property type="entry name" value="HTHLYSR"/>
</dbReference>
<dbReference type="InterPro" id="IPR036390">
    <property type="entry name" value="WH_DNA-bd_sf"/>
</dbReference>
<proteinExistence type="inferred from homology"/>
<dbReference type="FunFam" id="1.10.10.10:FF:000001">
    <property type="entry name" value="LysR family transcriptional regulator"/>
    <property type="match status" value="1"/>
</dbReference>
<dbReference type="Gene3D" id="1.10.10.10">
    <property type="entry name" value="Winged helix-like DNA-binding domain superfamily/Winged helix DNA-binding domain"/>
    <property type="match status" value="1"/>
</dbReference>
<dbReference type="Gene3D" id="3.40.190.290">
    <property type="match status" value="1"/>
</dbReference>
<keyword evidence="5" id="KW-0804">Transcription</keyword>
<dbReference type="InterPro" id="IPR036388">
    <property type="entry name" value="WH-like_DNA-bd_sf"/>
</dbReference>
<name>A0A073JV23_9BACI</name>
<comment type="similarity">
    <text evidence="1">Belongs to the LysR transcriptional regulatory family.</text>
</comment>
<dbReference type="Pfam" id="PF00126">
    <property type="entry name" value="HTH_1"/>
    <property type="match status" value="1"/>
</dbReference>
<feature type="domain" description="HTH lysR-type" evidence="6">
    <location>
        <begin position="1"/>
        <end position="58"/>
    </location>
</feature>
<dbReference type="Proteomes" id="UP000027822">
    <property type="component" value="Unassembled WGS sequence"/>
</dbReference>
<keyword evidence="4" id="KW-0238">DNA-binding</keyword>
<evidence type="ECO:0000256" key="1">
    <source>
        <dbReference type="ARBA" id="ARBA00009437"/>
    </source>
</evidence>
<dbReference type="PANTHER" id="PTHR30126:SF40">
    <property type="entry name" value="HTH-TYPE TRANSCRIPTIONAL REGULATOR GLTR"/>
    <property type="match status" value="1"/>
</dbReference>
<reference evidence="7 8" key="1">
    <citation type="submission" date="2014-06" db="EMBL/GenBank/DDBJ databases">
        <title>Draft genome sequence of Bacillus manliponensis JCM 15802 (MCCC 1A00708).</title>
        <authorList>
            <person name="Lai Q."/>
            <person name="Liu Y."/>
            <person name="Shao Z."/>
        </authorList>
    </citation>
    <scope>NUCLEOTIDE SEQUENCE [LARGE SCALE GENOMIC DNA]</scope>
    <source>
        <strain evidence="7 8">JCM 15802</strain>
    </source>
</reference>
<evidence type="ECO:0000259" key="6">
    <source>
        <dbReference type="PROSITE" id="PS50931"/>
    </source>
</evidence>
<evidence type="ECO:0000256" key="2">
    <source>
        <dbReference type="ARBA" id="ARBA00018718"/>
    </source>
</evidence>
<dbReference type="EMBL" id="JOTN01000018">
    <property type="protein sequence ID" value="KEK18036.1"/>
    <property type="molecule type" value="Genomic_DNA"/>
</dbReference>
<accession>A0A073JV23</accession>
<dbReference type="STRING" id="574376.BAMA_07565"/>
<dbReference type="eggNOG" id="COG0583">
    <property type="taxonomic scope" value="Bacteria"/>
</dbReference>
<dbReference type="CDD" id="cd08442">
    <property type="entry name" value="PBP2_YofA_SoxR_like"/>
    <property type="match status" value="1"/>
</dbReference>
<gene>
    <name evidence="7" type="ORF">BAMA_07565</name>
</gene>
<evidence type="ECO:0000256" key="5">
    <source>
        <dbReference type="ARBA" id="ARBA00023163"/>
    </source>
</evidence>
<dbReference type="GO" id="GO:0000976">
    <property type="term" value="F:transcription cis-regulatory region binding"/>
    <property type="evidence" value="ECO:0007669"/>
    <property type="project" value="TreeGrafter"/>
</dbReference>
<keyword evidence="3" id="KW-0805">Transcription regulation</keyword>
<sequence>MEIRDLQIFRSVADHGSVSKAAVELNYVQSNVTARIKQLEKELGTPLFYRHKRGMTLNAEGRKMLTYVNKILQDVEELKQVLGDSGAPAGILKIGTVDTVRTLPTILASYYKKYPNVDLSLQAGLTEELIQDVLEHRLDGAFISGPIKHPLIEQYDVCTEQLVLVTQNKAFHIEEFITEPLLVFNQGCGYRSKLERWLKDEGLLPKRIMEFNILETMLHSVALGLGITLVPQSAVKYLSTTGKVYCHSIPEKYGTFSTVFIRRKDAYMTSSMQSFLQIVKEHHHMNML</sequence>
<evidence type="ECO:0000313" key="8">
    <source>
        <dbReference type="Proteomes" id="UP000027822"/>
    </source>
</evidence>
<dbReference type="InterPro" id="IPR005119">
    <property type="entry name" value="LysR_subst-bd"/>
</dbReference>
<evidence type="ECO:0000256" key="3">
    <source>
        <dbReference type="ARBA" id="ARBA00023015"/>
    </source>
</evidence>
<comment type="caution">
    <text evidence="7">The sequence shown here is derived from an EMBL/GenBank/DDBJ whole genome shotgun (WGS) entry which is preliminary data.</text>
</comment>
<dbReference type="SUPFAM" id="SSF53850">
    <property type="entry name" value="Periplasmic binding protein-like II"/>
    <property type="match status" value="1"/>
</dbReference>
<protein>
    <recommendedName>
        <fullName evidence="2">HTH-type transcriptional regulator CzcR</fullName>
    </recommendedName>
</protein>
<dbReference type="RefSeq" id="WP_034641935.1">
    <property type="nucleotide sequence ID" value="NZ_CBCSJC010000018.1"/>
</dbReference>